<dbReference type="GeneID" id="25909045"/>
<feature type="compositionally biased region" description="Polar residues" evidence="1">
    <location>
        <begin position="127"/>
        <end position="137"/>
    </location>
</feature>
<feature type="region of interest" description="Disordered" evidence="1">
    <location>
        <begin position="31"/>
        <end position="54"/>
    </location>
</feature>
<dbReference type="AlphaFoldDB" id="A0A0L0FQR9"/>
<protein>
    <submittedName>
        <fullName evidence="2">Uncharacterized protein</fullName>
    </submittedName>
</protein>
<gene>
    <name evidence="2" type="ORF">SARC_08541</name>
</gene>
<keyword evidence="3" id="KW-1185">Reference proteome</keyword>
<proteinExistence type="predicted"/>
<sequence>MVEKMTVHTQILDRDSATDVMDIDGVDSAAGCKQKKTEQAVSPGDIDSESEQAESYTFASQHNDQEEIFDMERLQELRDSSLGEATKWIEDGLKYAHRLSETGNVKVLELRKEMRRMQREFEKLAQASRTQTATTDFFLTKPKPKKTNE</sequence>
<reference evidence="2 3" key="1">
    <citation type="submission" date="2011-02" db="EMBL/GenBank/DDBJ databases">
        <title>The Genome Sequence of Sphaeroforma arctica JP610.</title>
        <authorList>
            <consortium name="The Broad Institute Genome Sequencing Platform"/>
            <person name="Russ C."/>
            <person name="Cuomo C."/>
            <person name="Young S.K."/>
            <person name="Zeng Q."/>
            <person name="Gargeya S."/>
            <person name="Alvarado L."/>
            <person name="Berlin A."/>
            <person name="Chapman S.B."/>
            <person name="Chen Z."/>
            <person name="Freedman E."/>
            <person name="Gellesch M."/>
            <person name="Goldberg J."/>
            <person name="Griggs A."/>
            <person name="Gujja S."/>
            <person name="Heilman E."/>
            <person name="Heiman D."/>
            <person name="Howarth C."/>
            <person name="Mehta T."/>
            <person name="Neiman D."/>
            <person name="Pearson M."/>
            <person name="Roberts A."/>
            <person name="Saif S."/>
            <person name="Shea T."/>
            <person name="Shenoy N."/>
            <person name="Sisk P."/>
            <person name="Stolte C."/>
            <person name="Sykes S."/>
            <person name="White J."/>
            <person name="Yandava C."/>
            <person name="Burger G."/>
            <person name="Gray M.W."/>
            <person name="Holland P.W.H."/>
            <person name="King N."/>
            <person name="Lang F.B.F."/>
            <person name="Roger A.J."/>
            <person name="Ruiz-Trillo I."/>
            <person name="Haas B."/>
            <person name="Nusbaum C."/>
            <person name="Birren B."/>
        </authorList>
    </citation>
    <scope>NUCLEOTIDE SEQUENCE [LARGE SCALE GENOMIC DNA]</scope>
    <source>
        <strain evidence="2 3">JP610</strain>
    </source>
</reference>
<accession>A0A0L0FQR9</accession>
<dbReference type="RefSeq" id="XP_014152956.1">
    <property type="nucleotide sequence ID" value="XM_014297481.1"/>
</dbReference>
<organism evidence="2 3">
    <name type="scientific">Sphaeroforma arctica JP610</name>
    <dbReference type="NCBI Taxonomy" id="667725"/>
    <lineage>
        <taxon>Eukaryota</taxon>
        <taxon>Ichthyosporea</taxon>
        <taxon>Ichthyophonida</taxon>
        <taxon>Sphaeroforma</taxon>
    </lineage>
</organism>
<feature type="region of interest" description="Disordered" evidence="1">
    <location>
        <begin position="123"/>
        <end position="149"/>
    </location>
</feature>
<evidence type="ECO:0000313" key="2">
    <source>
        <dbReference type="EMBL" id="KNC79054.1"/>
    </source>
</evidence>
<evidence type="ECO:0000313" key="3">
    <source>
        <dbReference type="Proteomes" id="UP000054560"/>
    </source>
</evidence>
<dbReference type="EMBL" id="KQ242374">
    <property type="protein sequence ID" value="KNC79054.1"/>
    <property type="molecule type" value="Genomic_DNA"/>
</dbReference>
<dbReference type="Proteomes" id="UP000054560">
    <property type="component" value="Unassembled WGS sequence"/>
</dbReference>
<evidence type="ECO:0000256" key="1">
    <source>
        <dbReference type="SAM" id="MobiDB-lite"/>
    </source>
</evidence>
<name>A0A0L0FQR9_9EUKA</name>